<dbReference type="Proteomes" id="UP000215914">
    <property type="component" value="Unassembled WGS sequence"/>
</dbReference>
<dbReference type="Pfam" id="PF15277">
    <property type="entry name" value="Sec3-PIP2_bind"/>
    <property type="match status" value="1"/>
</dbReference>
<evidence type="ECO:0000256" key="1">
    <source>
        <dbReference type="ARBA" id="ARBA00006518"/>
    </source>
</evidence>
<dbReference type="Pfam" id="PF20654">
    <property type="entry name" value="Sec3_C-term"/>
    <property type="match status" value="1"/>
</dbReference>
<dbReference type="OrthoDB" id="27109at2759"/>
<dbReference type="GO" id="GO:0006893">
    <property type="term" value="P:Golgi to plasma membrane transport"/>
    <property type="evidence" value="ECO:0000318"/>
    <property type="project" value="GO_Central"/>
</dbReference>
<feature type="region of interest" description="Disordered" evidence="5">
    <location>
        <begin position="172"/>
        <end position="193"/>
    </location>
</feature>
<evidence type="ECO:0000259" key="6">
    <source>
        <dbReference type="SMART" id="SM01313"/>
    </source>
</evidence>
<name>A0A9K3I8J8_HELAN</name>
<reference evidence="7" key="2">
    <citation type="submission" date="2020-06" db="EMBL/GenBank/DDBJ databases">
        <title>Helianthus annuus Genome sequencing and assembly Release 2.</title>
        <authorList>
            <person name="Gouzy J."/>
            <person name="Langlade N."/>
            <person name="Munos S."/>
        </authorList>
    </citation>
    <scope>NUCLEOTIDE SEQUENCE</scope>
    <source>
        <tissue evidence="7">Leaves</tissue>
    </source>
</reference>
<dbReference type="SMART" id="SM01313">
    <property type="entry name" value="Sec3-PIP2_bind"/>
    <property type="match status" value="1"/>
</dbReference>
<reference evidence="7" key="1">
    <citation type="journal article" date="2017" name="Nature">
        <title>The sunflower genome provides insights into oil metabolism, flowering and Asterid evolution.</title>
        <authorList>
            <person name="Badouin H."/>
            <person name="Gouzy J."/>
            <person name="Grassa C.J."/>
            <person name="Murat F."/>
            <person name="Staton S.E."/>
            <person name="Cottret L."/>
            <person name="Lelandais-Briere C."/>
            <person name="Owens G.L."/>
            <person name="Carrere S."/>
            <person name="Mayjonade B."/>
            <person name="Legrand L."/>
            <person name="Gill N."/>
            <person name="Kane N.C."/>
            <person name="Bowers J.E."/>
            <person name="Hubner S."/>
            <person name="Bellec A."/>
            <person name="Berard A."/>
            <person name="Berges H."/>
            <person name="Blanchet N."/>
            <person name="Boniface M.C."/>
            <person name="Brunel D."/>
            <person name="Catrice O."/>
            <person name="Chaidir N."/>
            <person name="Claudel C."/>
            <person name="Donnadieu C."/>
            <person name="Faraut T."/>
            <person name="Fievet G."/>
            <person name="Helmstetter N."/>
            <person name="King M."/>
            <person name="Knapp S.J."/>
            <person name="Lai Z."/>
            <person name="Le Paslier M.C."/>
            <person name="Lippi Y."/>
            <person name="Lorenzon L."/>
            <person name="Mandel J.R."/>
            <person name="Marage G."/>
            <person name="Marchand G."/>
            <person name="Marquand E."/>
            <person name="Bret-Mestries E."/>
            <person name="Morien E."/>
            <person name="Nambeesan S."/>
            <person name="Nguyen T."/>
            <person name="Pegot-Espagnet P."/>
            <person name="Pouilly N."/>
            <person name="Raftis F."/>
            <person name="Sallet E."/>
            <person name="Schiex T."/>
            <person name="Thomas J."/>
            <person name="Vandecasteele C."/>
            <person name="Vares D."/>
            <person name="Vear F."/>
            <person name="Vautrin S."/>
            <person name="Crespi M."/>
            <person name="Mangin B."/>
            <person name="Burke J.M."/>
            <person name="Salse J."/>
            <person name="Munos S."/>
            <person name="Vincourt P."/>
            <person name="Rieseberg L.H."/>
            <person name="Langlade N.B."/>
        </authorList>
    </citation>
    <scope>NUCLEOTIDE SEQUENCE</scope>
    <source>
        <tissue evidence="7">Leaves</tissue>
    </source>
</reference>
<evidence type="ECO:0000256" key="4">
    <source>
        <dbReference type="ARBA" id="ARBA00023054"/>
    </source>
</evidence>
<dbReference type="GO" id="GO:0000145">
    <property type="term" value="C:exocyst"/>
    <property type="evidence" value="ECO:0000318"/>
    <property type="project" value="GO_Central"/>
</dbReference>
<evidence type="ECO:0000313" key="7">
    <source>
        <dbReference type="EMBL" id="KAF5792444.1"/>
    </source>
</evidence>
<dbReference type="GO" id="GO:0006887">
    <property type="term" value="P:exocytosis"/>
    <property type="evidence" value="ECO:0000318"/>
    <property type="project" value="GO_Central"/>
</dbReference>
<gene>
    <name evidence="7" type="ORF">HanXRQr2_Chr09g0406051</name>
</gene>
<feature type="domain" description="Exocyst complex component Sec3 PIP2-binding N-terminal" evidence="6">
    <location>
        <begin position="50"/>
        <end position="148"/>
    </location>
</feature>
<dbReference type="GO" id="GO:0005886">
    <property type="term" value="C:plasma membrane"/>
    <property type="evidence" value="ECO:0000318"/>
    <property type="project" value="GO_Central"/>
</dbReference>
<comment type="similarity">
    <text evidence="1">Belongs to the SEC3 family.</text>
</comment>
<dbReference type="GO" id="GO:0005546">
    <property type="term" value="F:phosphatidylinositol-4,5-bisphosphate binding"/>
    <property type="evidence" value="ECO:0000318"/>
    <property type="project" value="GO_Central"/>
</dbReference>
<dbReference type="AlphaFoldDB" id="A0A9K3I8J8"/>
<feature type="compositionally biased region" description="Polar residues" evidence="5">
    <location>
        <begin position="172"/>
        <end position="182"/>
    </location>
</feature>
<keyword evidence="4" id="KW-0175">Coiled coil</keyword>
<proteinExistence type="inferred from homology"/>
<keyword evidence="8" id="KW-1185">Reference proteome</keyword>
<evidence type="ECO:0000256" key="2">
    <source>
        <dbReference type="ARBA" id="ARBA00022448"/>
    </source>
</evidence>
<keyword evidence="3" id="KW-0268">Exocytosis</keyword>
<dbReference type="InterPro" id="IPR019160">
    <property type="entry name" value="Sec3_CC"/>
</dbReference>
<dbReference type="Gramene" id="mRNA:HanXRQr2_Chr09g0406051">
    <property type="protein sequence ID" value="mRNA:HanXRQr2_Chr09g0406051"/>
    <property type="gene ID" value="HanXRQr2_Chr09g0406051"/>
</dbReference>
<organism evidence="7 8">
    <name type="scientific">Helianthus annuus</name>
    <name type="common">Common sunflower</name>
    <dbReference type="NCBI Taxonomy" id="4232"/>
    <lineage>
        <taxon>Eukaryota</taxon>
        <taxon>Viridiplantae</taxon>
        <taxon>Streptophyta</taxon>
        <taxon>Embryophyta</taxon>
        <taxon>Tracheophyta</taxon>
        <taxon>Spermatophyta</taxon>
        <taxon>Magnoliopsida</taxon>
        <taxon>eudicotyledons</taxon>
        <taxon>Gunneridae</taxon>
        <taxon>Pentapetalae</taxon>
        <taxon>asterids</taxon>
        <taxon>campanulids</taxon>
        <taxon>Asterales</taxon>
        <taxon>Asteraceae</taxon>
        <taxon>Asteroideae</taxon>
        <taxon>Heliantheae alliance</taxon>
        <taxon>Heliantheae</taxon>
        <taxon>Helianthus</taxon>
    </lineage>
</organism>
<evidence type="ECO:0000256" key="3">
    <source>
        <dbReference type="ARBA" id="ARBA00022483"/>
    </source>
</evidence>
<keyword evidence="2" id="KW-0813">Transport</keyword>
<comment type="caution">
    <text evidence="7">The sequence shown here is derived from an EMBL/GenBank/DDBJ whole genome shotgun (WGS) entry which is preliminary data.</text>
</comment>
<dbReference type="EMBL" id="MNCJ02000324">
    <property type="protein sequence ID" value="KAF5792444.1"/>
    <property type="molecule type" value="Genomic_DNA"/>
</dbReference>
<sequence>MAKSNINDKELLRACEAAIEGSKQKVVISIRVAKSKGAWGKGKIGSKGQIGAKSRVLAVTSQDKGERTKAFLRVLKYADGNVLEQAKIYKLKNLGKVEVLTSDPSGCTFMLGFDNLRNQRVAPIQWTMRNLDDRNRLLVCILNICKEALGRLPKVVGIDIVELALWAKEHTSTGSKQQNSKDGPSGDLLSEGDTGVTVGNDLVSQAEEEEMELLLGTYVMGIGEAEVFSERLKRELHALEAANVHAILESEHLVDEVLHGLESTTICAEDMDEWLALFNVKLRHMREDIEAIEARNNKLEMQSFNYKALAAELDALLETLHVPTEISDCLTEGSFDESHLRKYIEACEWLRSALCGFDALDPKYTTTRAVKEKRAFLEITKLTFARRACHFLKDYFVHLVDSMISDKRNFSQRGQLKKPDHADLHNKCKTYARLLHHLKILDTNSIKPLRKTYCSSFNQLLRHETREFANELRAGTKPPKVQSVWFEGPTAPNQNVDTSMISEAYTKMLAVFVPLLVEESSFLSFFMHFEVSSPDPPSIQDEDDEDYLQMMETHEDERGALDMGALNESLRDLLDGIQEDFFATVDWAHKIDPLLCISMHGITERYISDLKAETAGYVSLLLDAMEDKITTLFTRFVDDARHQIEKNDKNVKQTGVMSFVPRFALLATRMEQYIQGQSRDLVDQAYMKIIGIMFVTLDKISQADLKHSDIFLLENYASFQNSLYDLASCVPTLAKFYHQASESYEQSCARHISVVIYYQFERLFQFAKRIEDTMSTNAPEEIQFQVGLSKSDLRKVVKSNLSGVDKHITAMHKKLMKNMTSEELIPTLWDKCKKEFLDKYDSFVQLAAKVYPGENIPSVTEIRDLLASM</sequence>
<accession>A0A9K3I8J8</accession>
<dbReference type="InterPro" id="IPR048628">
    <property type="entry name" value="Sec3_C"/>
</dbReference>
<dbReference type="Pfam" id="PF09763">
    <property type="entry name" value="Sec3_CC"/>
    <property type="match status" value="1"/>
</dbReference>
<evidence type="ECO:0000256" key="5">
    <source>
        <dbReference type="SAM" id="MobiDB-lite"/>
    </source>
</evidence>
<protein>
    <submittedName>
        <fullName evidence="7">Exocyst complex component Sec3</fullName>
    </submittedName>
</protein>
<dbReference type="InterPro" id="IPR028258">
    <property type="entry name" value="Sec3-PIP2_bind"/>
</dbReference>
<dbReference type="PANTHER" id="PTHR16092:SF32">
    <property type="entry name" value="EXOCYST COMPLEX COMPONENT SEC3"/>
    <property type="match status" value="1"/>
</dbReference>
<dbReference type="PANTHER" id="PTHR16092">
    <property type="entry name" value="SEC3/SYNTAXIN-RELATED"/>
    <property type="match status" value="1"/>
</dbReference>
<evidence type="ECO:0000313" key="8">
    <source>
        <dbReference type="Proteomes" id="UP000215914"/>
    </source>
</evidence>